<dbReference type="EMBL" id="PEDF01000176">
    <property type="protein sequence ID" value="RFZ34967.1"/>
    <property type="molecule type" value="Genomic_DNA"/>
</dbReference>
<evidence type="ECO:0000313" key="1">
    <source>
        <dbReference type="EMBL" id="RFZ34967.1"/>
    </source>
</evidence>
<dbReference type="AlphaFoldDB" id="A0A3E2MQH4"/>
<reference evidence="1 2" key="1">
    <citation type="journal article" date="2018" name="Sci. Rep.">
        <title>Extensive genomic diversity among Mycobacterium marinum strains revealed by whole genome sequencing.</title>
        <authorList>
            <person name="Das S."/>
            <person name="Pettersson B.M."/>
            <person name="Behra P.R."/>
            <person name="Mallick A."/>
            <person name="Cheramie M."/>
            <person name="Ramesh M."/>
            <person name="Shirreff L."/>
            <person name="DuCote T."/>
            <person name="Dasgupta S."/>
            <person name="Ennis D.G."/>
            <person name="Kirsebom L.A."/>
        </authorList>
    </citation>
    <scope>NUCLEOTIDE SEQUENCE [LARGE SCALE GENOMIC DNA]</scope>
    <source>
        <strain evidence="1 2">Davis1</strain>
    </source>
</reference>
<dbReference type="GeneID" id="34342315"/>
<gene>
    <name evidence="1" type="ORF">DAVIS_04517</name>
</gene>
<name>A0A3E2MQH4_MYCMR</name>
<proteinExistence type="predicted"/>
<accession>A0A3E2MQH4</accession>
<evidence type="ECO:0000313" key="2">
    <source>
        <dbReference type="Proteomes" id="UP000257451"/>
    </source>
</evidence>
<sequence length="217" mass="22954" precursor="true">MTRLGRSCAAVVLLVVVVAMTACTNSVAGRAIRASGQPRAHISARDLLLQDGDNTPLGPASSTRVGETYFTSARPPECTAAVLFKGSPLRPPGSADFAESAYRVQATAMYAESVDVYNSPLNPHDVVQNGFRAVSQCHGDAFAGYPAGEFGPITLKSFGTPAEGVLVWSMGRSDWNCDYGLAVVPRAALVISACDQNSGFPMAEWAVTRRAQLDDRV</sequence>
<dbReference type="PROSITE" id="PS51257">
    <property type="entry name" value="PROKAR_LIPOPROTEIN"/>
    <property type="match status" value="1"/>
</dbReference>
<dbReference type="RefSeq" id="WP_036455549.1">
    <property type="nucleotide sequence ID" value="NZ_BQLA01000007.1"/>
</dbReference>
<protein>
    <recommendedName>
        <fullName evidence="3">Lipoprotein LprH</fullName>
    </recommendedName>
</protein>
<comment type="caution">
    <text evidence="1">The sequence shown here is derived from an EMBL/GenBank/DDBJ whole genome shotgun (WGS) entry which is preliminary data.</text>
</comment>
<organism evidence="1 2">
    <name type="scientific">Mycobacterium marinum</name>
    <dbReference type="NCBI Taxonomy" id="1781"/>
    <lineage>
        <taxon>Bacteria</taxon>
        <taxon>Bacillati</taxon>
        <taxon>Actinomycetota</taxon>
        <taxon>Actinomycetes</taxon>
        <taxon>Mycobacteriales</taxon>
        <taxon>Mycobacteriaceae</taxon>
        <taxon>Mycobacterium</taxon>
        <taxon>Mycobacterium ulcerans group</taxon>
    </lineage>
</organism>
<evidence type="ECO:0008006" key="3">
    <source>
        <dbReference type="Google" id="ProtNLM"/>
    </source>
</evidence>
<dbReference type="Proteomes" id="UP000257451">
    <property type="component" value="Unassembled WGS sequence"/>
</dbReference>